<evidence type="ECO:0000259" key="3">
    <source>
        <dbReference type="Pfam" id="PF01478"/>
    </source>
</evidence>
<name>A0ABV8YIA2_9ACTN</name>
<proteinExistence type="inferred from homology"/>
<evidence type="ECO:0000313" key="4">
    <source>
        <dbReference type="EMBL" id="MFC4463955.1"/>
    </source>
</evidence>
<dbReference type="RefSeq" id="WP_386337850.1">
    <property type="nucleotide sequence ID" value="NZ_JBHSFG010000011.1"/>
</dbReference>
<dbReference type="Pfam" id="PF01478">
    <property type="entry name" value="Peptidase_A24"/>
    <property type="match status" value="1"/>
</dbReference>
<keyword evidence="2" id="KW-1133">Transmembrane helix</keyword>
<dbReference type="GO" id="GO:0004190">
    <property type="term" value="F:aspartic-type endopeptidase activity"/>
    <property type="evidence" value="ECO:0007669"/>
    <property type="project" value="UniProtKB-EC"/>
</dbReference>
<dbReference type="Gene3D" id="1.20.120.1220">
    <property type="match status" value="1"/>
</dbReference>
<dbReference type="PANTHER" id="PTHR30487:SF0">
    <property type="entry name" value="PREPILIN LEADER PEPTIDASE_N-METHYLTRANSFERASE-RELATED"/>
    <property type="match status" value="1"/>
</dbReference>
<feature type="transmembrane region" description="Helical" evidence="2">
    <location>
        <begin position="120"/>
        <end position="138"/>
    </location>
</feature>
<comment type="caution">
    <text evidence="4">The sequence shown here is derived from an EMBL/GenBank/DDBJ whole genome shotgun (WGS) entry which is preliminary data.</text>
</comment>
<dbReference type="EC" id="3.4.23.43" evidence="4"/>
<feature type="transmembrane region" description="Helical" evidence="2">
    <location>
        <begin position="64"/>
        <end position="84"/>
    </location>
</feature>
<feature type="transmembrane region" description="Helical" evidence="2">
    <location>
        <begin position="90"/>
        <end position="108"/>
    </location>
</feature>
<evidence type="ECO:0000313" key="5">
    <source>
        <dbReference type="Proteomes" id="UP001596012"/>
    </source>
</evidence>
<keyword evidence="4" id="KW-0378">Hydrolase</keyword>
<comment type="similarity">
    <text evidence="1">Belongs to the peptidase A24 family.</text>
</comment>
<dbReference type="EMBL" id="JBHSFG010000011">
    <property type="protein sequence ID" value="MFC4463955.1"/>
    <property type="molecule type" value="Genomic_DNA"/>
</dbReference>
<evidence type="ECO:0000256" key="2">
    <source>
        <dbReference type="SAM" id="Phobius"/>
    </source>
</evidence>
<feature type="transmembrane region" description="Helical" evidence="2">
    <location>
        <begin position="158"/>
        <end position="180"/>
    </location>
</feature>
<feature type="domain" description="Prepilin type IV endopeptidase peptidase" evidence="3">
    <location>
        <begin position="70"/>
        <end position="181"/>
    </location>
</feature>
<keyword evidence="2" id="KW-0472">Membrane</keyword>
<accession>A0ABV8YIA2</accession>
<protein>
    <submittedName>
        <fullName evidence="4">Prepilin peptidase</fullName>
        <ecNumber evidence="4">3.4.23.43</ecNumber>
    </submittedName>
</protein>
<organism evidence="4 5">
    <name type="scientific">Streptomyces xiangluensis</name>
    <dbReference type="NCBI Taxonomy" id="2665720"/>
    <lineage>
        <taxon>Bacteria</taxon>
        <taxon>Bacillati</taxon>
        <taxon>Actinomycetota</taxon>
        <taxon>Actinomycetes</taxon>
        <taxon>Kitasatosporales</taxon>
        <taxon>Streptomycetaceae</taxon>
        <taxon>Streptomyces</taxon>
    </lineage>
</organism>
<dbReference type="InterPro" id="IPR050882">
    <property type="entry name" value="Prepilin_peptidase/N-MTase"/>
</dbReference>
<feature type="transmembrane region" description="Helical" evidence="2">
    <location>
        <begin position="192"/>
        <end position="209"/>
    </location>
</feature>
<reference evidence="5" key="1">
    <citation type="journal article" date="2019" name="Int. J. Syst. Evol. Microbiol.">
        <title>The Global Catalogue of Microorganisms (GCM) 10K type strain sequencing project: providing services to taxonomists for standard genome sequencing and annotation.</title>
        <authorList>
            <consortium name="The Broad Institute Genomics Platform"/>
            <consortium name="The Broad Institute Genome Sequencing Center for Infectious Disease"/>
            <person name="Wu L."/>
            <person name="Ma J."/>
        </authorList>
    </citation>
    <scope>NUCLEOTIDE SEQUENCE [LARGE SCALE GENOMIC DNA]</scope>
    <source>
        <strain evidence="5">DT43</strain>
    </source>
</reference>
<evidence type="ECO:0000256" key="1">
    <source>
        <dbReference type="ARBA" id="ARBA00005801"/>
    </source>
</evidence>
<dbReference type="Proteomes" id="UP001596012">
    <property type="component" value="Unassembled WGS sequence"/>
</dbReference>
<gene>
    <name evidence="4" type="ORF">ACFPH6_05155</name>
</gene>
<keyword evidence="5" id="KW-1185">Reference proteome</keyword>
<dbReference type="PANTHER" id="PTHR30487">
    <property type="entry name" value="TYPE 4 PREPILIN-LIKE PROTEINS LEADER PEPTIDE-PROCESSING ENZYME"/>
    <property type="match status" value="1"/>
</dbReference>
<keyword evidence="2" id="KW-0812">Transmembrane</keyword>
<sequence length="211" mass="22056">MELHEIASWAVAGGAISSFVHGTARRLAPPPGLGQPWAAHPIPEIITAAISAALASQIDSWPQLLAYIWFTAVGLSLAITDLTVRRLPNALIIPTYPALLALFCIPTATSHSTTPLVRSAASMMATLLTFTALYALAPGQLGGGDVKLSGLVGLVLGWFSWTAAFTGILLAWLLAAFAGVFLRLSRKSQPEGLPLGTFLVVASITTLLANC</sequence>
<dbReference type="InterPro" id="IPR000045">
    <property type="entry name" value="Prepilin_IV_endopep_pep"/>
</dbReference>